<dbReference type="GO" id="GO:0004842">
    <property type="term" value="F:ubiquitin-protein transferase activity"/>
    <property type="evidence" value="ECO:0007669"/>
    <property type="project" value="TreeGrafter"/>
</dbReference>
<dbReference type="AlphaFoldDB" id="A0AAD4CA23"/>
<evidence type="ECO:0000313" key="5">
    <source>
        <dbReference type="Proteomes" id="UP001194746"/>
    </source>
</evidence>
<comment type="caution">
    <text evidence="4">The sequence shown here is derived from an EMBL/GenBank/DDBJ whole genome shotgun (WGS) entry which is preliminary data.</text>
</comment>
<dbReference type="PANTHER" id="PTHR24171">
    <property type="entry name" value="ANKYRIN REPEAT DOMAIN-CONTAINING PROTEIN 39-RELATED"/>
    <property type="match status" value="1"/>
</dbReference>
<evidence type="ECO:0000313" key="4">
    <source>
        <dbReference type="EMBL" id="KAF9882624.1"/>
    </source>
</evidence>
<proteinExistence type="predicted"/>
<keyword evidence="1" id="KW-0677">Repeat</keyword>
<evidence type="ECO:0000256" key="2">
    <source>
        <dbReference type="ARBA" id="ARBA00023043"/>
    </source>
</evidence>
<reference evidence="4" key="2">
    <citation type="submission" date="2020-02" db="EMBL/GenBank/DDBJ databases">
        <authorList>
            <person name="Gilchrist C.L.M."/>
            <person name="Chooi Y.-H."/>
        </authorList>
    </citation>
    <scope>NUCLEOTIDE SEQUENCE</scope>
    <source>
        <strain evidence="4">MST-FP2251</strain>
    </source>
</reference>
<keyword evidence="5" id="KW-1185">Reference proteome</keyword>
<dbReference type="PANTHER" id="PTHR24171:SF8">
    <property type="entry name" value="BRCA1-ASSOCIATED RING DOMAIN PROTEIN 1"/>
    <property type="match status" value="1"/>
</dbReference>
<name>A0AAD4CA23_ASPNN</name>
<accession>A0AAD4CA23</accession>
<keyword evidence="2 3" id="KW-0040">ANK repeat</keyword>
<dbReference type="InterPro" id="IPR036770">
    <property type="entry name" value="Ankyrin_rpt-contain_sf"/>
</dbReference>
<gene>
    <name evidence="4" type="ORF">FE257_005949</name>
</gene>
<protein>
    <recommendedName>
        <fullName evidence="6">Ankyrin repeat protein</fullName>
    </recommendedName>
</protein>
<dbReference type="InterPro" id="IPR002110">
    <property type="entry name" value="Ankyrin_rpt"/>
</dbReference>
<sequence>MASIFRVGCPGGPAPGAAEILPVGHMTPEPSPDPLAARYYAIELQACADSTHPEANFLLQRMPKTGGGRKTRRLHGHLALQDIRLSDQLRCELRKWSRDVDTFFFPAESPMMPRCSTGNVGDLTSMYWRMVGRDMRNEIETIRHRFDCLALYHVAVHARYHTDRSWRTNGLVHFAALTRMALRRDHPQDAVAKNLDHWVKSGMAYRELITCLSEATSDERCGYLIILPKVGDSEESPYNSPVFLSVQYGDFNTTKSLFIDGHASIRDVDPYQLGLLYYAGYYCWKNYGPERAVELCEELIMLGADVNQRDDMGNDALETLLDCALVHSAMTPHPVLKFGTLCDRIGRLCGRSLSRLGIGYLGSRGFTPLHQVLLRIDTNHELKDYLQLSSQNGTLHIYINCPDSHHRTPLRWAIEFGWVTATELLLDYGVDPRQTVMCERGHTTLLHLAVAGSPYQLSQCGFRAVVKALLQAGVDVNARDHKGWTPLHTAISWGHYDLHELLGCPNID</sequence>
<dbReference type="SMART" id="SM00248">
    <property type="entry name" value="ANK"/>
    <property type="match status" value="4"/>
</dbReference>
<dbReference type="GO" id="GO:0085020">
    <property type="term" value="P:protein K6-linked ubiquitination"/>
    <property type="evidence" value="ECO:0007669"/>
    <property type="project" value="TreeGrafter"/>
</dbReference>
<dbReference type="EMBL" id="VCAU01000260">
    <property type="protein sequence ID" value="KAF9882624.1"/>
    <property type="molecule type" value="Genomic_DNA"/>
</dbReference>
<dbReference type="Proteomes" id="UP001194746">
    <property type="component" value="Unassembled WGS sequence"/>
</dbReference>
<feature type="repeat" description="ANK" evidence="3">
    <location>
        <begin position="441"/>
        <end position="481"/>
    </location>
</feature>
<dbReference type="PROSITE" id="PS50088">
    <property type="entry name" value="ANK_REPEAT"/>
    <property type="match status" value="1"/>
</dbReference>
<evidence type="ECO:0000256" key="3">
    <source>
        <dbReference type="PROSITE-ProRule" id="PRU00023"/>
    </source>
</evidence>
<dbReference type="SUPFAM" id="SSF48403">
    <property type="entry name" value="Ankyrin repeat"/>
    <property type="match status" value="1"/>
</dbReference>
<dbReference type="Pfam" id="PF13637">
    <property type="entry name" value="Ank_4"/>
    <property type="match status" value="1"/>
</dbReference>
<organism evidence="4 5">
    <name type="scientific">Aspergillus nanangensis</name>
    <dbReference type="NCBI Taxonomy" id="2582783"/>
    <lineage>
        <taxon>Eukaryota</taxon>
        <taxon>Fungi</taxon>
        <taxon>Dikarya</taxon>
        <taxon>Ascomycota</taxon>
        <taxon>Pezizomycotina</taxon>
        <taxon>Eurotiomycetes</taxon>
        <taxon>Eurotiomycetidae</taxon>
        <taxon>Eurotiales</taxon>
        <taxon>Aspergillaceae</taxon>
        <taxon>Aspergillus</taxon>
        <taxon>Aspergillus subgen. Circumdati</taxon>
    </lineage>
</organism>
<dbReference type="Gene3D" id="1.25.40.20">
    <property type="entry name" value="Ankyrin repeat-containing domain"/>
    <property type="match status" value="1"/>
</dbReference>
<evidence type="ECO:0008006" key="6">
    <source>
        <dbReference type="Google" id="ProtNLM"/>
    </source>
</evidence>
<reference evidence="4" key="1">
    <citation type="journal article" date="2019" name="Beilstein J. Org. Chem.">
        <title>Nanangenines: drimane sesquiterpenoids as the dominant metabolite cohort of a novel Australian fungus, Aspergillus nanangensis.</title>
        <authorList>
            <person name="Lacey H.J."/>
            <person name="Gilchrist C.L.M."/>
            <person name="Crombie A."/>
            <person name="Kalaitzis J.A."/>
            <person name="Vuong D."/>
            <person name="Rutledge P.J."/>
            <person name="Turner P."/>
            <person name="Pitt J.I."/>
            <person name="Lacey E."/>
            <person name="Chooi Y.H."/>
            <person name="Piggott A.M."/>
        </authorList>
    </citation>
    <scope>NUCLEOTIDE SEQUENCE</scope>
    <source>
        <strain evidence="4">MST-FP2251</strain>
    </source>
</reference>
<evidence type="ECO:0000256" key="1">
    <source>
        <dbReference type="ARBA" id="ARBA00022737"/>
    </source>
</evidence>